<evidence type="ECO:0000313" key="2">
    <source>
        <dbReference type="EMBL" id="ESZ92031.1"/>
    </source>
</evidence>
<dbReference type="AlphaFoldDB" id="W9C853"/>
<feature type="compositionally biased region" description="Pro residues" evidence="1">
    <location>
        <begin position="260"/>
        <end position="269"/>
    </location>
</feature>
<comment type="caution">
    <text evidence="2">The sequence shown here is derived from an EMBL/GenBank/DDBJ whole genome shotgun (WGS) entry which is preliminary data.</text>
</comment>
<name>W9C853_SCLBF</name>
<proteinExistence type="predicted"/>
<protein>
    <submittedName>
        <fullName evidence="2">Uncharacterized protein</fullName>
    </submittedName>
</protein>
<feature type="region of interest" description="Disordered" evidence="1">
    <location>
        <begin position="258"/>
        <end position="279"/>
    </location>
</feature>
<organism evidence="2 3">
    <name type="scientific">Sclerotinia borealis (strain F-4128)</name>
    <dbReference type="NCBI Taxonomy" id="1432307"/>
    <lineage>
        <taxon>Eukaryota</taxon>
        <taxon>Fungi</taxon>
        <taxon>Dikarya</taxon>
        <taxon>Ascomycota</taxon>
        <taxon>Pezizomycotina</taxon>
        <taxon>Leotiomycetes</taxon>
        <taxon>Helotiales</taxon>
        <taxon>Sclerotiniaceae</taxon>
        <taxon>Sclerotinia</taxon>
    </lineage>
</organism>
<keyword evidence="3" id="KW-1185">Reference proteome</keyword>
<evidence type="ECO:0000313" key="3">
    <source>
        <dbReference type="Proteomes" id="UP000019487"/>
    </source>
</evidence>
<sequence>MNNSYYHGKQANYNMSNQGYQHWQHWQYKLQQQQVARTHTRSRWSRGPPKTTIKTPLDHTLLRNGVILWAHEPTPDTGNHPSKPFTCCRVSGGHKLGHYMSPGSTEEGDITLEIVPITSFGRETLLQTYCTTHPKRLASVPIKYNGSGRGDEAAEHKLLESLGKPLLGLESGETGRQLYLEVNHIYRVSLNQLHCYHGTDVVARDDGLQRARYVRLNRESYGKVREIFGLPADEAIFDKRVAPLVKRMEFNPLAGVFKIPNPPPTPPTTPELDEAALAQ</sequence>
<dbReference type="OrthoDB" id="3537171at2759"/>
<dbReference type="EMBL" id="AYSA01000430">
    <property type="protein sequence ID" value="ESZ92031.1"/>
    <property type="molecule type" value="Genomic_DNA"/>
</dbReference>
<dbReference type="Proteomes" id="UP000019487">
    <property type="component" value="Unassembled WGS sequence"/>
</dbReference>
<gene>
    <name evidence="2" type="ORF">SBOR_7578</name>
</gene>
<dbReference type="HOGENOM" id="CLU_998053_0_0_1"/>
<accession>W9C853</accession>
<reference evidence="2 3" key="1">
    <citation type="journal article" date="2014" name="Genome Announc.">
        <title>Draft genome sequence of Sclerotinia borealis, a psychrophilic plant pathogenic fungus.</title>
        <authorList>
            <person name="Mardanov A.V."/>
            <person name="Beletsky A.V."/>
            <person name="Kadnikov V.V."/>
            <person name="Ignatov A.N."/>
            <person name="Ravin N.V."/>
        </authorList>
    </citation>
    <scope>NUCLEOTIDE SEQUENCE [LARGE SCALE GENOMIC DNA]</scope>
    <source>
        <strain evidence="3">F-4157</strain>
    </source>
</reference>
<evidence type="ECO:0000256" key="1">
    <source>
        <dbReference type="SAM" id="MobiDB-lite"/>
    </source>
</evidence>